<dbReference type="GO" id="GO:0071949">
    <property type="term" value="F:FAD binding"/>
    <property type="evidence" value="ECO:0007669"/>
    <property type="project" value="InterPro"/>
</dbReference>
<keyword evidence="7" id="KW-1185">Reference proteome</keyword>
<dbReference type="PANTHER" id="PTHR42659:SF2">
    <property type="entry name" value="XANTHINE DEHYDROGENASE SUBUNIT C-RELATED"/>
    <property type="match status" value="1"/>
</dbReference>
<dbReference type="InterPro" id="IPR036318">
    <property type="entry name" value="FAD-bd_PCMH-like_sf"/>
</dbReference>
<dbReference type="SUPFAM" id="SSF56176">
    <property type="entry name" value="FAD-binding/transporter-associated domain-like"/>
    <property type="match status" value="1"/>
</dbReference>
<keyword evidence="2" id="KW-0274">FAD</keyword>
<dbReference type="Proteomes" id="UP000466535">
    <property type="component" value="Unassembled WGS sequence"/>
</dbReference>
<protein>
    <submittedName>
        <fullName evidence="6">Xanthine dehydrogenase family protein subunit M</fullName>
    </submittedName>
</protein>
<accession>A0A6B0TBR5</accession>
<dbReference type="Pfam" id="PF00941">
    <property type="entry name" value="FAD_binding_5"/>
    <property type="match status" value="1"/>
</dbReference>
<evidence type="ECO:0000256" key="2">
    <source>
        <dbReference type="ARBA" id="ARBA00022827"/>
    </source>
</evidence>
<dbReference type="OrthoDB" id="19205at2157"/>
<evidence type="ECO:0000256" key="1">
    <source>
        <dbReference type="ARBA" id="ARBA00022630"/>
    </source>
</evidence>
<evidence type="ECO:0000313" key="7">
    <source>
        <dbReference type="Proteomes" id="UP000466535"/>
    </source>
</evidence>
<keyword evidence="3" id="KW-0560">Oxidoreductase</keyword>
<evidence type="ECO:0000256" key="3">
    <source>
        <dbReference type="ARBA" id="ARBA00023002"/>
    </source>
</evidence>
<dbReference type="Gene3D" id="3.30.390.50">
    <property type="entry name" value="CO dehydrogenase flavoprotein, C-terminal domain"/>
    <property type="match status" value="1"/>
</dbReference>
<proteinExistence type="predicted"/>
<reference evidence="6 7" key="1">
    <citation type="submission" date="2019-12" db="EMBL/GenBank/DDBJ databases">
        <title>Isolation and characterization of three novel carbon monoxide-oxidizing members of Halobacteria from salione crusts and soils.</title>
        <authorList>
            <person name="Myers M.R."/>
            <person name="King G.M."/>
        </authorList>
    </citation>
    <scope>NUCLEOTIDE SEQUENCE [LARGE SCALE GENOMIC DNA]</scope>
    <source>
        <strain evidence="6 7">WSH3</strain>
    </source>
</reference>
<dbReference type="Pfam" id="PF03450">
    <property type="entry name" value="CO_deh_flav_C"/>
    <property type="match status" value="1"/>
</dbReference>
<dbReference type="PROSITE" id="PS51387">
    <property type="entry name" value="FAD_PCMH"/>
    <property type="match status" value="1"/>
</dbReference>
<evidence type="ECO:0000259" key="5">
    <source>
        <dbReference type="PROSITE" id="PS51387"/>
    </source>
</evidence>
<dbReference type="SMART" id="SM01092">
    <property type="entry name" value="CO_deh_flav_C"/>
    <property type="match status" value="1"/>
</dbReference>
<feature type="region of interest" description="Disordered" evidence="4">
    <location>
        <begin position="278"/>
        <end position="309"/>
    </location>
</feature>
<dbReference type="Gene3D" id="3.30.43.10">
    <property type="entry name" value="Uridine Diphospho-n-acetylenolpyruvylglucosamine Reductase, domain 2"/>
    <property type="match status" value="1"/>
</dbReference>
<feature type="domain" description="FAD-binding PCMH-type" evidence="5">
    <location>
        <begin position="1"/>
        <end position="176"/>
    </location>
</feature>
<dbReference type="RefSeq" id="WP_159764955.1">
    <property type="nucleotide sequence ID" value="NZ_WUUT01000006.1"/>
</dbReference>
<dbReference type="GO" id="GO:0016491">
    <property type="term" value="F:oxidoreductase activity"/>
    <property type="evidence" value="ECO:0007669"/>
    <property type="project" value="UniProtKB-KW"/>
</dbReference>
<dbReference type="InterPro" id="IPR016166">
    <property type="entry name" value="FAD-bd_PCMH"/>
</dbReference>
<gene>
    <name evidence="6" type="ORF">GRX03_14555</name>
</gene>
<organism evidence="6 7">
    <name type="scientific">Halovenus carboxidivorans</name>
    <dbReference type="NCBI Taxonomy" id="2692199"/>
    <lineage>
        <taxon>Archaea</taxon>
        <taxon>Methanobacteriati</taxon>
        <taxon>Methanobacteriota</taxon>
        <taxon>Stenosarchaea group</taxon>
        <taxon>Halobacteria</taxon>
        <taxon>Halobacteriales</taxon>
        <taxon>Haloarculaceae</taxon>
        <taxon>Halovenus</taxon>
    </lineage>
</organism>
<sequence length="309" mass="33158">MKAANFEHHEPETIEEAVSLLESLDEPTILAGGQSLIPMLRFRLARPDTVIDLNGLTELEYIREDDGHLKIGALARHVDVEESAIIDRNYGSFADAAPLIADPQIRNQGTVAGSIAQSDPKGDWGTVLLAHDGEVVAQGPDGERTIPAKDFFLLPYDNMLGEDELITEIRVPESGSNEGSAYHKLKRKVGDYAMAGSAARVRLDGGVIEDADVALTAVDITNIAVDEAAEELEGERPSADLFREAGKIAAEQSNPESDEHGSAAYKRNMVRVLTQRALADATERATQDGPAADFGTDQLTPEGMAAEGD</sequence>
<dbReference type="InterPro" id="IPR005107">
    <property type="entry name" value="CO_DH_flav_C"/>
</dbReference>
<dbReference type="InterPro" id="IPR036683">
    <property type="entry name" value="CO_DH_flav_C_dom_sf"/>
</dbReference>
<comment type="caution">
    <text evidence="6">The sequence shown here is derived from an EMBL/GenBank/DDBJ whole genome shotgun (WGS) entry which is preliminary data.</text>
</comment>
<dbReference type="EMBL" id="WUUT01000006">
    <property type="protein sequence ID" value="MXR52822.1"/>
    <property type="molecule type" value="Genomic_DNA"/>
</dbReference>
<dbReference type="InterPro" id="IPR016169">
    <property type="entry name" value="FAD-bd_PCMH_sub2"/>
</dbReference>
<dbReference type="PANTHER" id="PTHR42659">
    <property type="entry name" value="XANTHINE DEHYDROGENASE SUBUNIT C-RELATED"/>
    <property type="match status" value="1"/>
</dbReference>
<dbReference type="Gene3D" id="3.30.465.10">
    <property type="match status" value="1"/>
</dbReference>
<name>A0A6B0TBR5_9EURY</name>
<dbReference type="AlphaFoldDB" id="A0A6B0TBR5"/>
<dbReference type="SUPFAM" id="SSF55447">
    <property type="entry name" value="CO dehydrogenase flavoprotein C-terminal domain-like"/>
    <property type="match status" value="1"/>
</dbReference>
<evidence type="ECO:0000313" key="6">
    <source>
        <dbReference type="EMBL" id="MXR52822.1"/>
    </source>
</evidence>
<dbReference type="InterPro" id="IPR002346">
    <property type="entry name" value="Mopterin_DH_FAD-bd"/>
</dbReference>
<dbReference type="InterPro" id="IPR016167">
    <property type="entry name" value="FAD-bd_PCMH_sub1"/>
</dbReference>
<evidence type="ECO:0000256" key="4">
    <source>
        <dbReference type="SAM" id="MobiDB-lite"/>
    </source>
</evidence>
<dbReference type="InterPro" id="IPR051312">
    <property type="entry name" value="Diverse_Substr_Oxidored"/>
</dbReference>
<keyword evidence="1" id="KW-0285">Flavoprotein</keyword>